<keyword evidence="2" id="KW-1133">Transmembrane helix</keyword>
<evidence type="ECO:0000313" key="3">
    <source>
        <dbReference type="EMBL" id="NLS08556.1"/>
    </source>
</evidence>
<feature type="region of interest" description="Disordered" evidence="1">
    <location>
        <begin position="359"/>
        <end position="383"/>
    </location>
</feature>
<proteinExistence type="predicted"/>
<reference evidence="3 4" key="1">
    <citation type="submission" date="2020-04" db="EMBL/GenBank/DDBJ databases">
        <title>Nesterenkonia sp. nov., isolated from marine sediment.</title>
        <authorList>
            <person name="Zhang G."/>
        </authorList>
    </citation>
    <scope>NUCLEOTIDE SEQUENCE [LARGE SCALE GENOMIC DNA]</scope>
    <source>
        <strain evidence="3 4">MY13</strain>
    </source>
</reference>
<feature type="compositionally biased region" description="Acidic residues" evidence="1">
    <location>
        <begin position="241"/>
        <end position="250"/>
    </location>
</feature>
<keyword evidence="2" id="KW-0812">Transmembrane</keyword>
<keyword evidence="4" id="KW-1185">Reference proteome</keyword>
<gene>
    <name evidence="3" type="ORF">HGQ17_00740</name>
</gene>
<evidence type="ECO:0000313" key="4">
    <source>
        <dbReference type="Proteomes" id="UP000523139"/>
    </source>
</evidence>
<evidence type="ECO:0000256" key="1">
    <source>
        <dbReference type="SAM" id="MobiDB-lite"/>
    </source>
</evidence>
<feature type="region of interest" description="Disordered" evidence="1">
    <location>
        <begin position="231"/>
        <end position="324"/>
    </location>
</feature>
<feature type="compositionally biased region" description="Low complexity" evidence="1">
    <location>
        <begin position="252"/>
        <end position="306"/>
    </location>
</feature>
<accession>A0A7X8TH28</accession>
<comment type="caution">
    <text evidence="3">The sequence shown here is derived from an EMBL/GenBank/DDBJ whole genome shotgun (WGS) entry which is preliminary data.</text>
</comment>
<dbReference type="Proteomes" id="UP000523139">
    <property type="component" value="Unassembled WGS sequence"/>
</dbReference>
<dbReference type="EMBL" id="JABAHY010000001">
    <property type="protein sequence ID" value="NLS08556.1"/>
    <property type="molecule type" value="Genomic_DNA"/>
</dbReference>
<dbReference type="RefSeq" id="WP_168886055.1">
    <property type="nucleotide sequence ID" value="NZ_JABAHY010000001.1"/>
</dbReference>
<evidence type="ECO:0000256" key="2">
    <source>
        <dbReference type="SAM" id="Phobius"/>
    </source>
</evidence>
<organism evidence="3 4">
    <name type="scientific">Nesterenkonia sedimenti</name>
    <dbReference type="NCBI Taxonomy" id="1463632"/>
    <lineage>
        <taxon>Bacteria</taxon>
        <taxon>Bacillati</taxon>
        <taxon>Actinomycetota</taxon>
        <taxon>Actinomycetes</taxon>
        <taxon>Micrococcales</taxon>
        <taxon>Micrococcaceae</taxon>
        <taxon>Nesterenkonia</taxon>
    </lineage>
</organism>
<dbReference type="AlphaFoldDB" id="A0A7X8TH28"/>
<feature type="transmembrane region" description="Helical" evidence="2">
    <location>
        <begin position="330"/>
        <end position="350"/>
    </location>
</feature>
<name>A0A7X8TH28_9MICC</name>
<feature type="compositionally biased region" description="Polar residues" evidence="1">
    <location>
        <begin position="363"/>
        <end position="377"/>
    </location>
</feature>
<protein>
    <submittedName>
        <fullName evidence="3">Uncharacterized protein</fullName>
    </submittedName>
</protein>
<keyword evidence="2" id="KW-0472">Membrane</keyword>
<sequence>MSQRSPFIGRDEELSRIEEAVEAVRNGETRFVVVEGITGSAHNSVVSLFLGHTAEVSEPVITSVADMHHMDEVSADTFWQALSVMDRGPMIFLLSVCPTDRPEINRIIQLAQVHPKGLYLPLAPLSVREIQEVISGITELPVSQSVAQRVLARTDGFPRYVCAVARWLQNHPVGQRGIDRAIDEVLDDDESHSFQLSLAASVGAEGPLRRALRVLAVELVAVVIDEDGNEYTSPSITVTIEEADPGDPDPTETPTEDPTPTGTETPTPTDEPTATDTESPTDTGTPPEPTETTDTSEPSPSPSDDGAQLVAPEESEDQDRGGLATTGSGLTALSLLAGSFLLLGILLLMIRRDQRDAAAGQQLGRNGNPGPQSSVRRNSSRRIEAPSSWIPSWWNSSVS</sequence>